<sequence>SFLRHYKASSGFNITTNYITS</sequence>
<name>A0A0M9WKP7_9EURO</name>
<gene>
    <name evidence="1" type="ORF">ACN38_g435</name>
</gene>
<keyword evidence="2" id="KW-1185">Reference proteome</keyword>
<evidence type="ECO:0000313" key="1">
    <source>
        <dbReference type="EMBL" id="KOS48525.1"/>
    </source>
</evidence>
<dbReference type="Proteomes" id="UP000037696">
    <property type="component" value="Unassembled WGS sequence"/>
</dbReference>
<proteinExistence type="predicted"/>
<dbReference type="AlphaFoldDB" id="A0A0M9WKP7"/>
<protein>
    <submittedName>
        <fullName evidence="1">Uncharacterized protein</fullName>
    </submittedName>
</protein>
<evidence type="ECO:0000313" key="2">
    <source>
        <dbReference type="Proteomes" id="UP000037696"/>
    </source>
</evidence>
<dbReference type="EMBL" id="LHQQ01000004">
    <property type="protein sequence ID" value="KOS48525.1"/>
    <property type="molecule type" value="Genomic_DNA"/>
</dbReference>
<accession>A0A0M9WKP7</accession>
<reference evidence="1 2" key="1">
    <citation type="submission" date="2015-08" db="EMBL/GenBank/DDBJ databases">
        <title>Genome sequencing of Penicillium nordicum.</title>
        <authorList>
            <person name="Nguyen H.D."/>
            <person name="Seifert K.A."/>
        </authorList>
    </citation>
    <scope>NUCLEOTIDE SEQUENCE [LARGE SCALE GENOMIC DNA]</scope>
    <source>
        <strain evidence="1 2">DAOMC 185683</strain>
    </source>
</reference>
<feature type="non-terminal residue" evidence="1">
    <location>
        <position position="1"/>
    </location>
</feature>
<organism evidence="1 2">
    <name type="scientific">Penicillium nordicum</name>
    <dbReference type="NCBI Taxonomy" id="229535"/>
    <lineage>
        <taxon>Eukaryota</taxon>
        <taxon>Fungi</taxon>
        <taxon>Dikarya</taxon>
        <taxon>Ascomycota</taxon>
        <taxon>Pezizomycotina</taxon>
        <taxon>Eurotiomycetes</taxon>
        <taxon>Eurotiomycetidae</taxon>
        <taxon>Eurotiales</taxon>
        <taxon>Aspergillaceae</taxon>
        <taxon>Penicillium</taxon>
    </lineage>
</organism>
<comment type="caution">
    <text evidence="1">The sequence shown here is derived from an EMBL/GenBank/DDBJ whole genome shotgun (WGS) entry which is preliminary data.</text>
</comment>